<dbReference type="Proteomes" id="UP001152622">
    <property type="component" value="Chromosome 4"/>
</dbReference>
<accession>A0A9Q1J1W1</accession>
<name>A0A9Q1J1W1_SYNKA</name>
<evidence type="ECO:0000313" key="2">
    <source>
        <dbReference type="Proteomes" id="UP001152622"/>
    </source>
</evidence>
<comment type="caution">
    <text evidence="1">The sequence shown here is derived from an EMBL/GenBank/DDBJ whole genome shotgun (WGS) entry which is preliminary data.</text>
</comment>
<proteinExistence type="predicted"/>
<organism evidence="1 2">
    <name type="scientific">Synaphobranchus kaupii</name>
    <name type="common">Kaup's arrowtooth eel</name>
    <dbReference type="NCBI Taxonomy" id="118154"/>
    <lineage>
        <taxon>Eukaryota</taxon>
        <taxon>Metazoa</taxon>
        <taxon>Chordata</taxon>
        <taxon>Craniata</taxon>
        <taxon>Vertebrata</taxon>
        <taxon>Euteleostomi</taxon>
        <taxon>Actinopterygii</taxon>
        <taxon>Neopterygii</taxon>
        <taxon>Teleostei</taxon>
        <taxon>Anguilliformes</taxon>
        <taxon>Synaphobranchidae</taxon>
        <taxon>Synaphobranchus</taxon>
    </lineage>
</organism>
<dbReference type="EMBL" id="JAINUF010000004">
    <property type="protein sequence ID" value="KAJ8363096.1"/>
    <property type="molecule type" value="Genomic_DNA"/>
</dbReference>
<evidence type="ECO:0000313" key="1">
    <source>
        <dbReference type="EMBL" id="KAJ8363096.1"/>
    </source>
</evidence>
<protein>
    <submittedName>
        <fullName evidence="1">Uncharacterized protein</fullName>
    </submittedName>
</protein>
<sequence length="88" mass="9738">MNNRAAVGSCWRIIPGAGLIANLQLYTASTLLYQNYTSVFIQSQHLNNLSTVTGGSAPLYTLLCNDVPWSPRWAELLFAVNHLTRSNK</sequence>
<reference evidence="1" key="1">
    <citation type="journal article" date="2023" name="Science">
        <title>Genome structures resolve the early diversification of teleost fishes.</title>
        <authorList>
            <person name="Parey E."/>
            <person name="Louis A."/>
            <person name="Montfort J."/>
            <person name="Bouchez O."/>
            <person name="Roques C."/>
            <person name="Iampietro C."/>
            <person name="Lluch J."/>
            <person name="Castinel A."/>
            <person name="Donnadieu C."/>
            <person name="Desvignes T."/>
            <person name="Floi Bucao C."/>
            <person name="Jouanno E."/>
            <person name="Wen M."/>
            <person name="Mejri S."/>
            <person name="Dirks R."/>
            <person name="Jansen H."/>
            <person name="Henkel C."/>
            <person name="Chen W.J."/>
            <person name="Zahm M."/>
            <person name="Cabau C."/>
            <person name="Klopp C."/>
            <person name="Thompson A.W."/>
            <person name="Robinson-Rechavi M."/>
            <person name="Braasch I."/>
            <person name="Lecointre G."/>
            <person name="Bobe J."/>
            <person name="Postlethwait J.H."/>
            <person name="Berthelot C."/>
            <person name="Roest Crollius H."/>
            <person name="Guiguen Y."/>
        </authorList>
    </citation>
    <scope>NUCLEOTIDE SEQUENCE</scope>
    <source>
        <strain evidence="1">WJC10195</strain>
    </source>
</reference>
<keyword evidence="2" id="KW-1185">Reference proteome</keyword>
<dbReference type="AlphaFoldDB" id="A0A9Q1J1W1"/>
<gene>
    <name evidence="1" type="ORF">SKAU_G00119270</name>
</gene>